<gene>
    <name evidence="2" type="ORF">MUCCIDRAFT_116004</name>
</gene>
<evidence type="ECO:0000313" key="2">
    <source>
        <dbReference type="EMBL" id="OAC97926.1"/>
    </source>
</evidence>
<protein>
    <submittedName>
        <fullName evidence="2">Uncharacterized protein</fullName>
    </submittedName>
</protein>
<organism evidence="2 3">
    <name type="scientific">Mucor lusitanicus CBS 277.49</name>
    <dbReference type="NCBI Taxonomy" id="747725"/>
    <lineage>
        <taxon>Eukaryota</taxon>
        <taxon>Fungi</taxon>
        <taxon>Fungi incertae sedis</taxon>
        <taxon>Mucoromycota</taxon>
        <taxon>Mucoromycotina</taxon>
        <taxon>Mucoromycetes</taxon>
        <taxon>Mucorales</taxon>
        <taxon>Mucorineae</taxon>
        <taxon>Mucoraceae</taxon>
        <taxon>Mucor</taxon>
    </lineage>
</organism>
<dbReference type="VEuPathDB" id="FungiDB:MUCCIDRAFT_116004"/>
<sequence length="88" mass="10187">MPRQSQIELSDSQQQQICQQLKKQQQPSQEQQPADEESKETKVPQKKRCEGNQNLKKRLILLMEKARTIYRTCGCANIAMSLLVEILT</sequence>
<accession>A0A162YAB8</accession>
<dbReference type="EMBL" id="AMYB01000012">
    <property type="protein sequence ID" value="OAC97926.1"/>
    <property type="molecule type" value="Genomic_DNA"/>
</dbReference>
<dbReference type="AlphaFoldDB" id="A0A162YAB8"/>
<proteinExistence type="predicted"/>
<feature type="region of interest" description="Disordered" evidence="1">
    <location>
        <begin position="1"/>
        <end position="49"/>
    </location>
</feature>
<reference evidence="2 3" key="1">
    <citation type="submission" date="2015-06" db="EMBL/GenBank/DDBJ databases">
        <title>Expansion of signal transduction pathways in fungi by whole-genome duplication.</title>
        <authorList>
            <consortium name="DOE Joint Genome Institute"/>
            <person name="Corrochano L.M."/>
            <person name="Kuo A."/>
            <person name="Marcet-Houben M."/>
            <person name="Polaino S."/>
            <person name="Salamov A."/>
            <person name="Villalobos J.M."/>
            <person name="Alvarez M.I."/>
            <person name="Avalos J."/>
            <person name="Benito E.P."/>
            <person name="Benoit I."/>
            <person name="Burger G."/>
            <person name="Camino L.P."/>
            <person name="Canovas D."/>
            <person name="Cerda-Olmedo E."/>
            <person name="Cheng J.-F."/>
            <person name="Dominguez A."/>
            <person name="Elias M."/>
            <person name="Eslava A.P."/>
            <person name="Glaser F."/>
            <person name="Grimwood J."/>
            <person name="Gutierrez G."/>
            <person name="Heitman J."/>
            <person name="Henrissat B."/>
            <person name="Iturriaga E.A."/>
            <person name="Lang B.F."/>
            <person name="Lavin J.L."/>
            <person name="Lee S."/>
            <person name="Li W."/>
            <person name="Lindquist E."/>
            <person name="Lopez-Garcia S."/>
            <person name="Luque E.M."/>
            <person name="Marcos A.T."/>
            <person name="Martin J."/>
            <person name="Mccluskey K."/>
            <person name="Medina H.R."/>
            <person name="Miralles-Duran A."/>
            <person name="Miyazaki A."/>
            <person name="Munoz-Torres E."/>
            <person name="Oguiza J.A."/>
            <person name="Ohm R."/>
            <person name="Olmedo M."/>
            <person name="Orejas M."/>
            <person name="Ortiz-Castellanos L."/>
            <person name="Pisabarro A.G."/>
            <person name="Rodriguez-Romero J."/>
            <person name="Ruiz-Herrera J."/>
            <person name="Ruiz-Vazquez R."/>
            <person name="Sanz C."/>
            <person name="Schackwitz W."/>
            <person name="Schmutz J."/>
            <person name="Shahriari M."/>
            <person name="Shelest E."/>
            <person name="Silva-Franco F."/>
            <person name="Soanes D."/>
            <person name="Syed K."/>
            <person name="Tagua V.G."/>
            <person name="Talbot N.J."/>
            <person name="Thon M."/>
            <person name="De Vries R.P."/>
            <person name="Wiebenga A."/>
            <person name="Yadav J.S."/>
            <person name="Braun E.L."/>
            <person name="Baker S."/>
            <person name="Garre V."/>
            <person name="Horwitz B."/>
            <person name="Torres-Martinez S."/>
            <person name="Idnurm A."/>
            <person name="Herrera-Estrella A."/>
            <person name="Gabaldon T."/>
            <person name="Grigoriev I.V."/>
        </authorList>
    </citation>
    <scope>NUCLEOTIDE SEQUENCE [LARGE SCALE GENOMIC DNA]</scope>
    <source>
        <strain evidence="2 3">CBS 277.49</strain>
    </source>
</reference>
<name>A0A162YAB8_MUCCL</name>
<keyword evidence="3" id="KW-1185">Reference proteome</keyword>
<feature type="compositionally biased region" description="Basic and acidic residues" evidence="1">
    <location>
        <begin position="39"/>
        <end position="49"/>
    </location>
</feature>
<feature type="compositionally biased region" description="Polar residues" evidence="1">
    <location>
        <begin position="1"/>
        <end position="12"/>
    </location>
</feature>
<feature type="compositionally biased region" description="Low complexity" evidence="1">
    <location>
        <begin position="13"/>
        <end position="32"/>
    </location>
</feature>
<comment type="caution">
    <text evidence="2">The sequence shown here is derived from an EMBL/GenBank/DDBJ whole genome shotgun (WGS) entry which is preliminary data.</text>
</comment>
<evidence type="ECO:0000256" key="1">
    <source>
        <dbReference type="SAM" id="MobiDB-lite"/>
    </source>
</evidence>
<dbReference type="Proteomes" id="UP000077051">
    <property type="component" value="Unassembled WGS sequence"/>
</dbReference>
<evidence type="ECO:0000313" key="3">
    <source>
        <dbReference type="Proteomes" id="UP000077051"/>
    </source>
</evidence>